<dbReference type="EMBL" id="VDMD01000003">
    <property type="protein sequence ID" value="TRM66891.1"/>
    <property type="molecule type" value="Genomic_DNA"/>
</dbReference>
<reference evidence="1 2" key="1">
    <citation type="journal article" date="2019" name="New Phytol.">
        <title>Comparative genomics reveals unique wood-decay strategies and fruiting body development in the Schizophyllaceae.</title>
        <authorList>
            <person name="Almasi E."/>
            <person name="Sahu N."/>
            <person name="Krizsan K."/>
            <person name="Balint B."/>
            <person name="Kovacs G.M."/>
            <person name="Kiss B."/>
            <person name="Cseklye J."/>
            <person name="Drula E."/>
            <person name="Henrissat B."/>
            <person name="Nagy I."/>
            <person name="Chovatia M."/>
            <person name="Adam C."/>
            <person name="LaButti K."/>
            <person name="Lipzen A."/>
            <person name="Riley R."/>
            <person name="Grigoriev I.V."/>
            <person name="Nagy L.G."/>
        </authorList>
    </citation>
    <scope>NUCLEOTIDE SEQUENCE [LARGE SCALE GENOMIC DNA]</scope>
    <source>
        <strain evidence="1 2">NL-1724</strain>
    </source>
</reference>
<gene>
    <name evidence="1" type="ORF">BD626DRAFT_165928</name>
</gene>
<dbReference type="AlphaFoldDB" id="A0A550CQ06"/>
<accession>A0A550CQ06</accession>
<sequence>MDIRAYPYISVHLWPAQFTTRFGLRTMTRALHASWPTDMFYTLSYYLSFFFYVV</sequence>
<dbReference type="Proteomes" id="UP000320762">
    <property type="component" value="Unassembled WGS sequence"/>
</dbReference>
<name>A0A550CQ06_9AGAR</name>
<proteinExistence type="predicted"/>
<comment type="caution">
    <text evidence="1">The sequence shown here is derived from an EMBL/GenBank/DDBJ whole genome shotgun (WGS) entry which is preliminary data.</text>
</comment>
<evidence type="ECO:0000313" key="1">
    <source>
        <dbReference type="EMBL" id="TRM66891.1"/>
    </source>
</evidence>
<protein>
    <submittedName>
        <fullName evidence="1">Uncharacterized protein</fullName>
    </submittedName>
</protein>
<organism evidence="1 2">
    <name type="scientific">Schizophyllum amplum</name>
    <dbReference type="NCBI Taxonomy" id="97359"/>
    <lineage>
        <taxon>Eukaryota</taxon>
        <taxon>Fungi</taxon>
        <taxon>Dikarya</taxon>
        <taxon>Basidiomycota</taxon>
        <taxon>Agaricomycotina</taxon>
        <taxon>Agaricomycetes</taxon>
        <taxon>Agaricomycetidae</taxon>
        <taxon>Agaricales</taxon>
        <taxon>Schizophyllaceae</taxon>
        <taxon>Schizophyllum</taxon>
    </lineage>
</organism>
<evidence type="ECO:0000313" key="2">
    <source>
        <dbReference type="Proteomes" id="UP000320762"/>
    </source>
</evidence>
<keyword evidence="2" id="KW-1185">Reference proteome</keyword>